<dbReference type="EMBL" id="DNAN01000120">
    <property type="protein sequence ID" value="HAW74797.1"/>
    <property type="molecule type" value="Genomic_DNA"/>
</dbReference>
<name>A0A350P0I0_9ALTE</name>
<accession>A0A350P0I0</accession>
<dbReference type="AlphaFoldDB" id="A0A350P0I0"/>
<organism evidence="1 2">
    <name type="scientific">Alteromonas australica</name>
    <dbReference type="NCBI Taxonomy" id="589873"/>
    <lineage>
        <taxon>Bacteria</taxon>
        <taxon>Pseudomonadati</taxon>
        <taxon>Pseudomonadota</taxon>
        <taxon>Gammaproteobacteria</taxon>
        <taxon>Alteromonadales</taxon>
        <taxon>Alteromonadaceae</taxon>
        <taxon>Alteromonas/Salinimonas group</taxon>
        <taxon>Alteromonas</taxon>
    </lineage>
</organism>
<gene>
    <name evidence="1" type="ORF">DCW74_03570</name>
</gene>
<comment type="caution">
    <text evidence="1">The sequence shown here is derived from an EMBL/GenBank/DDBJ whole genome shotgun (WGS) entry which is preliminary data.</text>
</comment>
<proteinExistence type="predicted"/>
<reference evidence="1 2" key="1">
    <citation type="journal article" date="2018" name="Nat. Biotechnol.">
        <title>A standardized bacterial taxonomy based on genome phylogeny substantially revises the tree of life.</title>
        <authorList>
            <person name="Parks D.H."/>
            <person name="Chuvochina M."/>
            <person name="Waite D.W."/>
            <person name="Rinke C."/>
            <person name="Skarshewski A."/>
            <person name="Chaumeil P.A."/>
            <person name="Hugenholtz P."/>
        </authorList>
    </citation>
    <scope>NUCLEOTIDE SEQUENCE [LARGE SCALE GENOMIC DNA]</scope>
    <source>
        <strain evidence="1">UBA11978</strain>
    </source>
</reference>
<dbReference type="Proteomes" id="UP000263517">
    <property type="component" value="Unassembled WGS sequence"/>
</dbReference>
<protein>
    <submittedName>
        <fullName evidence="1">Uncharacterized protein</fullName>
    </submittedName>
</protein>
<sequence>NEITDFELETYLDEFRDKSSDASKKMCDIWEGMTAWMQDEIKTSLEYVDVMRKFDEKPNGVEGLAAIANKRTNEKVVNQDDEKFIDDDIPF</sequence>
<evidence type="ECO:0000313" key="1">
    <source>
        <dbReference type="EMBL" id="HAW74797.1"/>
    </source>
</evidence>
<feature type="non-terminal residue" evidence="1">
    <location>
        <position position="1"/>
    </location>
</feature>
<evidence type="ECO:0000313" key="2">
    <source>
        <dbReference type="Proteomes" id="UP000263517"/>
    </source>
</evidence>